<accession>A0A6A5SIV0</accession>
<gene>
    <name evidence="1" type="ORF">EJ02DRAFT_457900</name>
</gene>
<name>A0A6A5SIV0_9PLEO</name>
<dbReference type="Proteomes" id="UP000800038">
    <property type="component" value="Unassembled WGS sequence"/>
</dbReference>
<dbReference type="EMBL" id="ML976105">
    <property type="protein sequence ID" value="KAF1938446.1"/>
    <property type="molecule type" value="Genomic_DNA"/>
</dbReference>
<protein>
    <submittedName>
        <fullName evidence="1">Uncharacterized protein</fullName>
    </submittedName>
</protein>
<sequence>MQVPNQPSAAIASSSFCATSLSHSFVPSDDFWDRITMPMFPAFCFVAVHFRPVLARSLRALSAMRRPKRAAHFAPNVHPCGSNIPPRRTANIINAPYTVSL</sequence>
<organism evidence="1 2">
    <name type="scientific">Clathrospora elynae</name>
    <dbReference type="NCBI Taxonomy" id="706981"/>
    <lineage>
        <taxon>Eukaryota</taxon>
        <taxon>Fungi</taxon>
        <taxon>Dikarya</taxon>
        <taxon>Ascomycota</taxon>
        <taxon>Pezizomycotina</taxon>
        <taxon>Dothideomycetes</taxon>
        <taxon>Pleosporomycetidae</taxon>
        <taxon>Pleosporales</taxon>
        <taxon>Diademaceae</taxon>
        <taxon>Clathrospora</taxon>
    </lineage>
</organism>
<evidence type="ECO:0000313" key="1">
    <source>
        <dbReference type="EMBL" id="KAF1938446.1"/>
    </source>
</evidence>
<dbReference type="AlphaFoldDB" id="A0A6A5SIV0"/>
<reference evidence="1" key="1">
    <citation type="journal article" date="2020" name="Stud. Mycol.">
        <title>101 Dothideomycetes genomes: a test case for predicting lifestyles and emergence of pathogens.</title>
        <authorList>
            <person name="Haridas S."/>
            <person name="Albert R."/>
            <person name="Binder M."/>
            <person name="Bloem J."/>
            <person name="Labutti K."/>
            <person name="Salamov A."/>
            <person name="Andreopoulos B."/>
            <person name="Baker S."/>
            <person name="Barry K."/>
            <person name="Bills G."/>
            <person name="Bluhm B."/>
            <person name="Cannon C."/>
            <person name="Castanera R."/>
            <person name="Culley D."/>
            <person name="Daum C."/>
            <person name="Ezra D."/>
            <person name="Gonzalez J."/>
            <person name="Henrissat B."/>
            <person name="Kuo A."/>
            <person name="Liang C."/>
            <person name="Lipzen A."/>
            <person name="Lutzoni F."/>
            <person name="Magnuson J."/>
            <person name="Mondo S."/>
            <person name="Nolan M."/>
            <person name="Ohm R."/>
            <person name="Pangilinan J."/>
            <person name="Park H.-J."/>
            <person name="Ramirez L."/>
            <person name="Alfaro M."/>
            <person name="Sun H."/>
            <person name="Tritt A."/>
            <person name="Yoshinaga Y."/>
            <person name="Zwiers L.-H."/>
            <person name="Turgeon B."/>
            <person name="Goodwin S."/>
            <person name="Spatafora J."/>
            <person name="Crous P."/>
            <person name="Grigoriev I."/>
        </authorList>
    </citation>
    <scope>NUCLEOTIDE SEQUENCE</scope>
    <source>
        <strain evidence="1">CBS 161.51</strain>
    </source>
</reference>
<proteinExistence type="predicted"/>
<evidence type="ECO:0000313" key="2">
    <source>
        <dbReference type="Proteomes" id="UP000800038"/>
    </source>
</evidence>
<keyword evidence="2" id="KW-1185">Reference proteome</keyword>